<sequence length="89" mass="10126">MLFTFIISSRSLSLSGVSYRAIPKVSKWKCQNMQHCNGAEVFRATEQCEAFRGNRFKIRVISTTPDASFRQDTNIFPPPALDSLQFTPH</sequence>
<gene>
    <name evidence="1" type="ORF">CDAR_90001</name>
</gene>
<evidence type="ECO:0008006" key="3">
    <source>
        <dbReference type="Google" id="ProtNLM"/>
    </source>
</evidence>
<dbReference type="Proteomes" id="UP001054837">
    <property type="component" value="Unassembled WGS sequence"/>
</dbReference>
<proteinExistence type="predicted"/>
<evidence type="ECO:0000313" key="1">
    <source>
        <dbReference type="EMBL" id="GIY20089.1"/>
    </source>
</evidence>
<name>A0AAV4RDY6_9ARAC</name>
<keyword evidence="2" id="KW-1185">Reference proteome</keyword>
<accession>A0AAV4RDY6</accession>
<evidence type="ECO:0000313" key="2">
    <source>
        <dbReference type="Proteomes" id="UP001054837"/>
    </source>
</evidence>
<protein>
    <recommendedName>
        <fullName evidence="3">Secreted protein</fullName>
    </recommendedName>
</protein>
<organism evidence="1 2">
    <name type="scientific">Caerostris darwini</name>
    <dbReference type="NCBI Taxonomy" id="1538125"/>
    <lineage>
        <taxon>Eukaryota</taxon>
        <taxon>Metazoa</taxon>
        <taxon>Ecdysozoa</taxon>
        <taxon>Arthropoda</taxon>
        <taxon>Chelicerata</taxon>
        <taxon>Arachnida</taxon>
        <taxon>Araneae</taxon>
        <taxon>Araneomorphae</taxon>
        <taxon>Entelegynae</taxon>
        <taxon>Araneoidea</taxon>
        <taxon>Araneidae</taxon>
        <taxon>Caerostris</taxon>
    </lineage>
</organism>
<dbReference type="AlphaFoldDB" id="A0AAV4RDY6"/>
<dbReference type="EMBL" id="BPLQ01006097">
    <property type="protein sequence ID" value="GIY20089.1"/>
    <property type="molecule type" value="Genomic_DNA"/>
</dbReference>
<reference evidence="1 2" key="1">
    <citation type="submission" date="2021-06" db="EMBL/GenBank/DDBJ databases">
        <title>Caerostris darwini draft genome.</title>
        <authorList>
            <person name="Kono N."/>
            <person name="Arakawa K."/>
        </authorList>
    </citation>
    <scope>NUCLEOTIDE SEQUENCE [LARGE SCALE GENOMIC DNA]</scope>
</reference>
<comment type="caution">
    <text evidence="1">The sequence shown here is derived from an EMBL/GenBank/DDBJ whole genome shotgun (WGS) entry which is preliminary data.</text>
</comment>